<dbReference type="RefSeq" id="WP_154547684.1">
    <property type="nucleotide sequence ID" value="NZ_VUMX01000006.1"/>
</dbReference>
<dbReference type="GO" id="GO:0006508">
    <property type="term" value="P:proteolysis"/>
    <property type="evidence" value="ECO:0007669"/>
    <property type="project" value="UniProtKB-KW"/>
</dbReference>
<feature type="transmembrane region" description="Helical" evidence="7">
    <location>
        <begin position="92"/>
        <end position="110"/>
    </location>
</feature>
<keyword evidence="3 7" id="KW-0812">Transmembrane</keyword>
<dbReference type="GO" id="GO:0004252">
    <property type="term" value="F:serine-type endopeptidase activity"/>
    <property type="evidence" value="ECO:0007669"/>
    <property type="project" value="InterPro"/>
</dbReference>
<accession>A0A6A8MD81</accession>
<sequence length="223" mass="24350">MRRSQQNYMTTLIVVVLFIVFIAEELLGGSENTSVLLKLGATYNPAIVMKNQWWRLFTAQFLHIGIMHIASNAIMIWYIGQYAEPIFGHLRFLLLYLASGVGGNLLSLAFGNDNSLGAGASTALFGIMGAMAVVGFKNKESDLLSFLGRQALALAVINLFLDIFMPDVDILGHLGGLISGLLLAALLGDETYKQFGFWSRMLATVLLAVYVVVTVRLGMVINL</sequence>
<proteinExistence type="inferred from homology"/>
<feature type="transmembrane region" description="Helical" evidence="7">
    <location>
        <begin position="53"/>
        <end position="80"/>
    </location>
</feature>
<dbReference type="InterPro" id="IPR035952">
    <property type="entry name" value="Rhomboid-like_sf"/>
</dbReference>
<dbReference type="PANTHER" id="PTHR43731">
    <property type="entry name" value="RHOMBOID PROTEASE"/>
    <property type="match status" value="1"/>
</dbReference>
<evidence type="ECO:0000313" key="10">
    <source>
        <dbReference type="Proteomes" id="UP000438120"/>
    </source>
</evidence>
<dbReference type="PANTHER" id="PTHR43731:SF14">
    <property type="entry name" value="PRESENILIN-ASSOCIATED RHOMBOID-LIKE PROTEIN, MITOCHONDRIAL"/>
    <property type="match status" value="1"/>
</dbReference>
<evidence type="ECO:0000256" key="7">
    <source>
        <dbReference type="SAM" id="Phobius"/>
    </source>
</evidence>
<name>A0A6A8MD81_9LACO</name>
<dbReference type="InterPro" id="IPR022764">
    <property type="entry name" value="Peptidase_S54_rhomboid_dom"/>
</dbReference>
<evidence type="ECO:0000256" key="4">
    <source>
        <dbReference type="ARBA" id="ARBA00022801"/>
    </source>
</evidence>
<dbReference type="Proteomes" id="UP000438120">
    <property type="component" value="Unassembled WGS sequence"/>
</dbReference>
<evidence type="ECO:0000256" key="5">
    <source>
        <dbReference type="ARBA" id="ARBA00022989"/>
    </source>
</evidence>
<dbReference type="Pfam" id="PF01694">
    <property type="entry name" value="Rhomboid"/>
    <property type="match status" value="1"/>
</dbReference>
<dbReference type="OrthoDB" id="9813074at2"/>
<dbReference type="SMART" id="SM01160">
    <property type="entry name" value="DUF1751"/>
    <property type="match status" value="1"/>
</dbReference>
<feature type="transmembrane region" description="Helical" evidence="7">
    <location>
        <begin position="143"/>
        <end position="164"/>
    </location>
</feature>
<feature type="transmembrane region" description="Helical" evidence="7">
    <location>
        <begin position="116"/>
        <end position="136"/>
    </location>
</feature>
<dbReference type="InterPro" id="IPR050925">
    <property type="entry name" value="Rhomboid_protease_S54"/>
</dbReference>
<evidence type="ECO:0000256" key="6">
    <source>
        <dbReference type="ARBA" id="ARBA00023136"/>
    </source>
</evidence>
<evidence type="ECO:0000256" key="1">
    <source>
        <dbReference type="ARBA" id="ARBA00004141"/>
    </source>
</evidence>
<organism evidence="9 10">
    <name type="scientific">Lactobacillus porci</name>
    <dbReference type="NCBI Taxonomy" id="2012477"/>
    <lineage>
        <taxon>Bacteria</taxon>
        <taxon>Bacillati</taxon>
        <taxon>Bacillota</taxon>
        <taxon>Bacilli</taxon>
        <taxon>Lactobacillales</taxon>
        <taxon>Lactobacillaceae</taxon>
        <taxon>Lactobacillus</taxon>
    </lineage>
</organism>
<evidence type="ECO:0000313" key="9">
    <source>
        <dbReference type="EMBL" id="MST86677.1"/>
    </source>
</evidence>
<dbReference type="GO" id="GO:0016020">
    <property type="term" value="C:membrane"/>
    <property type="evidence" value="ECO:0007669"/>
    <property type="project" value="UniProtKB-SubCell"/>
</dbReference>
<dbReference type="Gene3D" id="1.20.1540.10">
    <property type="entry name" value="Rhomboid-like"/>
    <property type="match status" value="1"/>
</dbReference>
<keyword evidence="5 7" id="KW-1133">Transmembrane helix</keyword>
<dbReference type="AlphaFoldDB" id="A0A6A8MD81"/>
<comment type="similarity">
    <text evidence="2">Belongs to the peptidase S54 family.</text>
</comment>
<keyword evidence="6 7" id="KW-0472">Membrane</keyword>
<keyword evidence="10" id="KW-1185">Reference proteome</keyword>
<evidence type="ECO:0000256" key="3">
    <source>
        <dbReference type="ARBA" id="ARBA00022692"/>
    </source>
</evidence>
<evidence type="ECO:0000259" key="8">
    <source>
        <dbReference type="Pfam" id="PF01694"/>
    </source>
</evidence>
<comment type="caution">
    <text evidence="9">The sequence shown here is derived from an EMBL/GenBank/DDBJ whole genome shotgun (WGS) entry which is preliminary data.</text>
</comment>
<reference evidence="9 10" key="1">
    <citation type="submission" date="2019-08" db="EMBL/GenBank/DDBJ databases">
        <title>In-depth cultivation of the pig gut microbiome towards novel bacterial diversity and tailored functional studies.</title>
        <authorList>
            <person name="Wylensek D."/>
            <person name="Hitch T.C.A."/>
            <person name="Clavel T."/>
        </authorList>
    </citation>
    <scope>NUCLEOTIDE SEQUENCE [LARGE SCALE GENOMIC DNA]</scope>
    <source>
        <strain evidence="9 10">Bifido-178-WT-2B</strain>
    </source>
</reference>
<evidence type="ECO:0000256" key="2">
    <source>
        <dbReference type="ARBA" id="ARBA00009045"/>
    </source>
</evidence>
<feature type="domain" description="Peptidase S54 rhomboid" evidence="8">
    <location>
        <begin position="50"/>
        <end position="188"/>
    </location>
</feature>
<gene>
    <name evidence="9" type="ORF">FYJ62_03245</name>
</gene>
<comment type="subcellular location">
    <subcellularLocation>
        <location evidence="1">Membrane</location>
        <topology evidence="1">Multi-pass membrane protein</topology>
    </subcellularLocation>
</comment>
<keyword evidence="4" id="KW-0378">Hydrolase</keyword>
<dbReference type="EMBL" id="VUMX01000006">
    <property type="protein sequence ID" value="MST86677.1"/>
    <property type="molecule type" value="Genomic_DNA"/>
</dbReference>
<feature type="transmembrane region" description="Helical" evidence="7">
    <location>
        <begin position="170"/>
        <end position="189"/>
    </location>
</feature>
<dbReference type="SUPFAM" id="SSF144091">
    <property type="entry name" value="Rhomboid-like"/>
    <property type="match status" value="1"/>
</dbReference>
<feature type="transmembrane region" description="Helical" evidence="7">
    <location>
        <begin position="201"/>
        <end position="221"/>
    </location>
</feature>
<keyword evidence="9" id="KW-0645">Protease</keyword>
<protein>
    <submittedName>
        <fullName evidence="9">Rhomboid family intramembrane serine protease</fullName>
    </submittedName>
</protein>